<dbReference type="InterPro" id="IPR011067">
    <property type="entry name" value="Plasmid_toxin/cell-grow_inhib"/>
</dbReference>
<evidence type="ECO:0008006" key="6">
    <source>
        <dbReference type="Google" id="ProtNLM"/>
    </source>
</evidence>
<comment type="similarity">
    <text evidence="1">Belongs to the PemK/MazF family.</text>
</comment>
<feature type="compositionally biased region" description="Low complexity" evidence="3">
    <location>
        <begin position="30"/>
        <end position="60"/>
    </location>
</feature>
<evidence type="ECO:0000256" key="1">
    <source>
        <dbReference type="ARBA" id="ARBA00007521"/>
    </source>
</evidence>
<dbReference type="AlphaFoldDB" id="A0A1L2ZM30"/>
<name>A0A1L2ZM30_9MICC</name>
<accession>A0A1L2ZM30</accession>
<dbReference type="InterPro" id="IPR003477">
    <property type="entry name" value="PemK-like"/>
</dbReference>
<sequence>MKFDANALMRVARQIFRIAEPIIRERLNDRSGSQSGQKSGSSTRTSSSTPSPSRNTSDSSRQYDDAAQGSWERGGYPGDYPASSSQGVAVAYAPNPNGAADPGEVVWAWVPYEEDYSRGKDRPVLVIGRDGEYLLGLMLTTKDRDNSVRQNPGYIDVGTGGWDSKGRPSEAKLDRVIRLRQDGIRREGAVLSRETYDDVAQAMRESF</sequence>
<dbReference type="Proteomes" id="UP000183530">
    <property type="component" value="Chromosome"/>
</dbReference>
<reference evidence="4 5" key="1">
    <citation type="submission" date="2016-11" db="EMBL/GenBank/DDBJ databases">
        <title>Genome sequencing of Zhihengliuella aestuarii B18 antagonistic to Plasmodiophora brassicae.</title>
        <authorList>
            <person name="Luo Y."/>
        </authorList>
    </citation>
    <scope>NUCLEOTIDE SEQUENCE [LARGE SCALE GENOMIC DNA]</scope>
    <source>
        <strain evidence="4 5">B18</strain>
    </source>
</reference>
<dbReference type="SUPFAM" id="SSF50118">
    <property type="entry name" value="Cell growth inhibitor/plasmid maintenance toxic component"/>
    <property type="match status" value="1"/>
</dbReference>
<dbReference type="OrthoDB" id="5184628at2"/>
<dbReference type="RefSeq" id="WP_071893556.1">
    <property type="nucleotide sequence ID" value="NZ_CP018135.1"/>
</dbReference>
<keyword evidence="2" id="KW-1277">Toxin-antitoxin system</keyword>
<dbReference type="STRING" id="556325.BHE16_02505"/>
<dbReference type="GO" id="GO:0003677">
    <property type="term" value="F:DNA binding"/>
    <property type="evidence" value="ECO:0007669"/>
    <property type="project" value="InterPro"/>
</dbReference>
<dbReference type="EMBL" id="CP018135">
    <property type="protein sequence ID" value="APF40078.1"/>
    <property type="molecule type" value="Genomic_DNA"/>
</dbReference>
<proteinExistence type="inferred from homology"/>
<evidence type="ECO:0000313" key="4">
    <source>
        <dbReference type="EMBL" id="APF40078.1"/>
    </source>
</evidence>
<dbReference type="Gene3D" id="2.30.30.110">
    <property type="match status" value="1"/>
</dbReference>
<gene>
    <name evidence="4" type="ORF">BHE16_02505</name>
</gene>
<evidence type="ECO:0000313" key="5">
    <source>
        <dbReference type="Proteomes" id="UP000183530"/>
    </source>
</evidence>
<protein>
    <recommendedName>
        <fullName evidence="6">Growth inhibitor PemK</fullName>
    </recommendedName>
</protein>
<dbReference type="KEGG" id="nae:BHE16_02505"/>
<evidence type="ECO:0000256" key="3">
    <source>
        <dbReference type="SAM" id="MobiDB-lite"/>
    </source>
</evidence>
<organism evidence="4 5">
    <name type="scientific">Neomicrococcus aestuarii</name>
    <dbReference type="NCBI Taxonomy" id="556325"/>
    <lineage>
        <taxon>Bacteria</taxon>
        <taxon>Bacillati</taxon>
        <taxon>Actinomycetota</taxon>
        <taxon>Actinomycetes</taxon>
        <taxon>Micrococcales</taxon>
        <taxon>Micrococcaceae</taxon>
        <taxon>Neomicrococcus</taxon>
    </lineage>
</organism>
<evidence type="ECO:0000256" key="2">
    <source>
        <dbReference type="ARBA" id="ARBA00022649"/>
    </source>
</evidence>
<dbReference type="Pfam" id="PF02452">
    <property type="entry name" value="PemK_toxin"/>
    <property type="match status" value="1"/>
</dbReference>
<feature type="region of interest" description="Disordered" evidence="3">
    <location>
        <begin position="27"/>
        <end position="82"/>
    </location>
</feature>
<keyword evidence="5" id="KW-1185">Reference proteome</keyword>